<sequence>MTRMWFCYELENMSWSPVVYRTNGGAPELKAVMQRSKIVEVPADCVGSDGEPMFGALKQRLPLEVLDG</sequence>
<dbReference type="EMBL" id="WBWF01000027">
    <property type="protein sequence ID" value="KAB2701334.1"/>
    <property type="molecule type" value="Genomic_DNA"/>
</dbReference>
<name>A0A256GH52_9HYPH</name>
<dbReference type="Proteomes" id="UP000435957">
    <property type="component" value="Unassembled WGS sequence"/>
</dbReference>
<keyword evidence="4" id="KW-1185">Reference proteome</keyword>
<dbReference type="EMBL" id="NNRN01000055">
    <property type="protein sequence ID" value="OYR26260.1"/>
    <property type="molecule type" value="Genomic_DNA"/>
</dbReference>
<evidence type="ECO:0000313" key="4">
    <source>
        <dbReference type="Proteomes" id="UP000435957"/>
    </source>
</evidence>
<gene>
    <name evidence="2" type="ORF">CES86_3728</name>
    <name evidence="1" type="ORF">F9L03_24125</name>
</gene>
<evidence type="ECO:0000313" key="2">
    <source>
        <dbReference type="EMBL" id="OYR26260.1"/>
    </source>
</evidence>
<evidence type="ECO:0000313" key="3">
    <source>
        <dbReference type="Proteomes" id="UP000216363"/>
    </source>
</evidence>
<comment type="caution">
    <text evidence="2">The sequence shown here is derived from an EMBL/GenBank/DDBJ whole genome shotgun (WGS) entry which is preliminary data.</text>
</comment>
<dbReference type="Proteomes" id="UP000216363">
    <property type="component" value="Unassembled WGS sequence"/>
</dbReference>
<protein>
    <submittedName>
        <fullName evidence="2">Uncharacterized protein</fullName>
    </submittedName>
</protein>
<evidence type="ECO:0000313" key="1">
    <source>
        <dbReference type="EMBL" id="KAB2701334.1"/>
    </source>
</evidence>
<proteinExistence type="predicted"/>
<reference evidence="2 3" key="1">
    <citation type="submission" date="2017-07" db="EMBL/GenBank/DDBJ databases">
        <title>Draft genome of Ochrobactrum lupini type strain LUP21.</title>
        <authorList>
            <person name="Krzyzanowska D.M."/>
            <person name="Jafra S."/>
        </authorList>
    </citation>
    <scope>NUCLEOTIDE SEQUENCE [LARGE SCALE GENOMIC DNA]</scope>
    <source>
        <strain evidence="2 3">LUP21</strain>
    </source>
</reference>
<dbReference type="RefSeq" id="WP_094515150.1">
    <property type="nucleotide sequence ID" value="NZ_JBHEEP010000030.1"/>
</dbReference>
<dbReference type="AlphaFoldDB" id="A0A256GH52"/>
<accession>A0A256GH52</accession>
<organism evidence="2 3">
    <name type="scientific">Brucella lupini</name>
    <dbReference type="NCBI Taxonomy" id="255457"/>
    <lineage>
        <taxon>Bacteria</taxon>
        <taxon>Pseudomonadati</taxon>
        <taxon>Pseudomonadota</taxon>
        <taxon>Alphaproteobacteria</taxon>
        <taxon>Hyphomicrobiales</taxon>
        <taxon>Brucellaceae</taxon>
        <taxon>Brucella/Ochrobactrum group</taxon>
        <taxon>Brucella</taxon>
    </lineage>
</organism>
<reference evidence="1 4" key="2">
    <citation type="submission" date="2019-09" db="EMBL/GenBank/DDBJ databases">
        <title>Taxonomic organization of the family Brucellaceae based on a phylogenomic approach.</title>
        <authorList>
            <person name="Leclercq S."/>
            <person name="Cloeckaert A."/>
            <person name="Zygmunt M.S."/>
        </authorList>
    </citation>
    <scope>NUCLEOTIDE SEQUENCE [LARGE SCALE GENOMIC DNA]</scope>
    <source>
        <strain evidence="1 4">LUP23</strain>
    </source>
</reference>